<organism evidence="4 5">
    <name type="scientific">Puccinia graminis f. sp. tritici</name>
    <dbReference type="NCBI Taxonomy" id="56615"/>
    <lineage>
        <taxon>Eukaryota</taxon>
        <taxon>Fungi</taxon>
        <taxon>Dikarya</taxon>
        <taxon>Basidiomycota</taxon>
        <taxon>Pucciniomycotina</taxon>
        <taxon>Pucciniomycetes</taxon>
        <taxon>Pucciniales</taxon>
        <taxon>Pucciniaceae</taxon>
        <taxon>Puccinia</taxon>
    </lineage>
</organism>
<keyword evidence="1" id="KW-0343">GTPase activation</keyword>
<reference evidence="4 5" key="1">
    <citation type="submission" date="2019-05" db="EMBL/GenBank/DDBJ databases">
        <title>Emergence of the Ug99 lineage of the wheat stem rust pathogen through somatic hybridization.</title>
        <authorList>
            <person name="Li F."/>
            <person name="Upadhyaya N.M."/>
            <person name="Sperschneider J."/>
            <person name="Matny O."/>
            <person name="Nguyen-Phuc H."/>
            <person name="Mago R."/>
            <person name="Raley C."/>
            <person name="Miller M.E."/>
            <person name="Silverstein K.A.T."/>
            <person name="Henningsen E."/>
            <person name="Hirsch C.D."/>
            <person name="Visser B."/>
            <person name="Pretorius Z.A."/>
            <person name="Steffenson B.J."/>
            <person name="Schwessinger B."/>
            <person name="Dodds P.N."/>
            <person name="Figueroa M."/>
        </authorList>
    </citation>
    <scope>NUCLEOTIDE SEQUENCE [LARGE SCALE GENOMIC DNA]</scope>
    <source>
        <strain evidence="4 5">Ug99</strain>
    </source>
</reference>
<evidence type="ECO:0000313" key="5">
    <source>
        <dbReference type="Proteomes" id="UP000325313"/>
    </source>
</evidence>
<dbReference type="PANTHER" id="PTHR10063:SF0">
    <property type="entry name" value="TUBERIN"/>
    <property type="match status" value="1"/>
</dbReference>
<dbReference type="AlphaFoldDB" id="A0A5B0SJG4"/>
<evidence type="ECO:0000313" key="4">
    <source>
        <dbReference type="EMBL" id="KAA1136734.1"/>
    </source>
</evidence>
<dbReference type="InterPro" id="IPR035974">
    <property type="entry name" value="Rap/Ran-GAP_sf"/>
</dbReference>
<feature type="compositionally biased region" description="Low complexity" evidence="2">
    <location>
        <begin position="339"/>
        <end position="388"/>
    </location>
</feature>
<name>A0A5B0SJG4_PUCGR</name>
<dbReference type="PROSITE" id="PS50085">
    <property type="entry name" value="RAPGAP"/>
    <property type="match status" value="1"/>
</dbReference>
<feature type="compositionally biased region" description="Low complexity" evidence="2">
    <location>
        <begin position="291"/>
        <end position="309"/>
    </location>
</feature>
<dbReference type="GO" id="GO:0032007">
    <property type="term" value="P:negative regulation of TOR signaling"/>
    <property type="evidence" value="ECO:0007669"/>
    <property type="project" value="TreeGrafter"/>
</dbReference>
<dbReference type="SUPFAM" id="SSF111347">
    <property type="entry name" value="Rap/Ran-GAP"/>
    <property type="match status" value="1"/>
</dbReference>
<dbReference type="GO" id="GO:0005096">
    <property type="term" value="F:GTPase activator activity"/>
    <property type="evidence" value="ECO:0007669"/>
    <property type="project" value="UniProtKB-KW"/>
</dbReference>
<sequence>MWGDDITQICFHIATLMPTSRDEQPSGPDPIMTKKALIGNDFVVIVFNDSGKEYKFDCLKSEFNLSISSSSPTLRSIQPSTCTPFAEESRLAEDRSDRRELQNDIELVSFRVRPPVIAPLQHLFTSLFGLCGHGDAEDGTSSSTTQQQQQQSKLEFVSNWRARLREIKRLKERIHKLGPSTPSNPTTTLTAATPGPTPSSDEAGFKLPVIHSSGGGTTAPAASGSSLNTSIAPSATTASSVGPISSSNLLLPGFKSSKQTDDSASDLLTTLPSNPSPLSLPELPPPPPPSSSMIPSFPLPHLHLPSSLLPLPPANPAPPPSTNPPPPATHPPPPPPAAAPTTTSPSSSSTLNHTSASTPVLSHSSSSHPNPNPSSINNHIPNTTSADSISISNSATTTTTSNRLSSLLFDVDLVSQNLDFSSWTD</sequence>
<evidence type="ECO:0000259" key="3">
    <source>
        <dbReference type="PROSITE" id="PS50085"/>
    </source>
</evidence>
<dbReference type="EMBL" id="VDEP01000031">
    <property type="protein sequence ID" value="KAA1136734.1"/>
    <property type="molecule type" value="Genomic_DNA"/>
</dbReference>
<feature type="compositionally biased region" description="Low complexity" evidence="2">
    <location>
        <begin position="267"/>
        <end position="281"/>
    </location>
</feature>
<dbReference type="PRINTS" id="PR01217">
    <property type="entry name" value="PRICHEXTENSN"/>
</dbReference>
<dbReference type="InterPro" id="IPR000331">
    <property type="entry name" value="Rap/Ran_GAP_dom"/>
</dbReference>
<evidence type="ECO:0000256" key="1">
    <source>
        <dbReference type="ARBA" id="ARBA00022468"/>
    </source>
</evidence>
<feature type="region of interest" description="Disordered" evidence="2">
    <location>
        <begin position="172"/>
        <end position="388"/>
    </location>
</feature>
<dbReference type="GO" id="GO:0005634">
    <property type="term" value="C:nucleus"/>
    <property type="evidence" value="ECO:0007669"/>
    <property type="project" value="InterPro"/>
</dbReference>
<evidence type="ECO:0000256" key="2">
    <source>
        <dbReference type="SAM" id="MobiDB-lite"/>
    </source>
</evidence>
<dbReference type="Proteomes" id="UP000325313">
    <property type="component" value="Unassembled WGS sequence"/>
</dbReference>
<feature type="domain" description="Rap-GAP" evidence="3">
    <location>
        <begin position="1"/>
        <end position="174"/>
    </location>
</feature>
<dbReference type="GO" id="GO:0033596">
    <property type="term" value="C:TSC1-TSC2 complex"/>
    <property type="evidence" value="ECO:0007669"/>
    <property type="project" value="TreeGrafter"/>
</dbReference>
<dbReference type="Pfam" id="PF02145">
    <property type="entry name" value="Rap_GAP"/>
    <property type="match status" value="1"/>
</dbReference>
<feature type="compositionally biased region" description="Low complexity" evidence="2">
    <location>
        <begin position="218"/>
        <end position="240"/>
    </location>
</feature>
<comment type="caution">
    <text evidence="4">The sequence shown here is derived from an EMBL/GenBank/DDBJ whole genome shotgun (WGS) entry which is preliminary data.</text>
</comment>
<feature type="compositionally biased region" description="Pro residues" evidence="2">
    <location>
        <begin position="310"/>
        <end position="338"/>
    </location>
</feature>
<protein>
    <submittedName>
        <fullName evidence="4">Tuberous sclerosis 2-like protein</fullName>
    </submittedName>
</protein>
<proteinExistence type="predicted"/>
<gene>
    <name evidence="4" type="primary">TSC2_3</name>
    <name evidence="4" type="ORF">PGTUg99_002146</name>
</gene>
<dbReference type="PANTHER" id="PTHR10063">
    <property type="entry name" value="TUBERIN"/>
    <property type="match status" value="1"/>
</dbReference>
<dbReference type="Gene3D" id="3.40.50.11210">
    <property type="entry name" value="Rap/Ran-GAP"/>
    <property type="match status" value="1"/>
</dbReference>
<feature type="compositionally biased region" description="Low complexity" evidence="2">
    <location>
        <begin position="177"/>
        <end position="200"/>
    </location>
</feature>
<dbReference type="InterPro" id="IPR027107">
    <property type="entry name" value="Tuberin/Ral-act_asu"/>
</dbReference>
<dbReference type="GO" id="GO:0051056">
    <property type="term" value="P:regulation of small GTPase mediated signal transduction"/>
    <property type="evidence" value="ECO:0007669"/>
    <property type="project" value="InterPro"/>
</dbReference>
<accession>A0A5B0SJG4</accession>